<dbReference type="GO" id="GO:0005829">
    <property type="term" value="C:cytosol"/>
    <property type="evidence" value="ECO:0007669"/>
    <property type="project" value="TreeGrafter"/>
</dbReference>
<dbReference type="GO" id="GO:0000035">
    <property type="term" value="F:acyl binding"/>
    <property type="evidence" value="ECO:0007669"/>
    <property type="project" value="TreeGrafter"/>
</dbReference>
<dbReference type="InterPro" id="IPR009081">
    <property type="entry name" value="PP-bd_ACP"/>
</dbReference>
<evidence type="ECO:0000313" key="11">
    <source>
        <dbReference type="EMBL" id="AJC73363.1"/>
    </source>
</evidence>
<comment type="function">
    <text evidence="7 9">Carrier of the growing fatty acid chain in fatty acid biosynthesis.</text>
</comment>
<dbReference type="RefSeq" id="WP_031503970.1">
    <property type="nucleotide sequence ID" value="NC_022795.1"/>
</dbReference>
<evidence type="ECO:0000256" key="7">
    <source>
        <dbReference type="HAMAP-Rule" id="MF_01217"/>
    </source>
</evidence>
<evidence type="ECO:0000256" key="3">
    <source>
        <dbReference type="ARBA" id="ARBA00022553"/>
    </source>
</evidence>
<dbReference type="PATRIC" id="fig|1123384.7.peg.604"/>
<dbReference type="NCBIfam" id="TIGR00517">
    <property type="entry name" value="acyl_carrier"/>
    <property type="match status" value="1"/>
</dbReference>
<keyword evidence="7" id="KW-0963">Cytoplasm</keyword>
<dbReference type="InterPro" id="IPR006162">
    <property type="entry name" value="Ppantetheine_attach_site"/>
</dbReference>
<dbReference type="InterPro" id="IPR003231">
    <property type="entry name" value="ACP"/>
</dbReference>
<keyword evidence="4 7" id="KW-0276">Fatty acid metabolism</keyword>
<evidence type="ECO:0000259" key="10">
    <source>
        <dbReference type="PROSITE" id="PS50075"/>
    </source>
</evidence>
<keyword evidence="2 7" id="KW-0444">Lipid biosynthesis</keyword>
<protein>
    <recommendedName>
        <fullName evidence="7 8">Acyl carrier protein</fullName>
        <shortName evidence="7">ACP</shortName>
    </recommendedName>
</protein>
<dbReference type="GO" id="GO:0016020">
    <property type="term" value="C:membrane"/>
    <property type="evidence" value="ECO:0007669"/>
    <property type="project" value="GOC"/>
</dbReference>
<dbReference type="KEGG" id="phy:AJ81_03080"/>
<evidence type="ECO:0000256" key="8">
    <source>
        <dbReference type="NCBIfam" id="TIGR00517"/>
    </source>
</evidence>
<evidence type="ECO:0000256" key="1">
    <source>
        <dbReference type="ARBA" id="ARBA00022450"/>
    </source>
</evidence>
<evidence type="ECO:0000313" key="12">
    <source>
        <dbReference type="Proteomes" id="UP000077469"/>
    </source>
</evidence>
<dbReference type="HAMAP" id="MF_01217">
    <property type="entry name" value="Acyl_carrier"/>
    <property type="match status" value="1"/>
</dbReference>
<sequence length="80" mass="9040">MDRKEVFEKVTSILSDKLGVKQDKIEENSKLIDDLGADSLDLVDLVMALEEEFDVKIADDQLQKISTVKDVIDYIVKVKA</sequence>
<dbReference type="InterPro" id="IPR036736">
    <property type="entry name" value="ACP-like_sf"/>
</dbReference>
<feature type="domain" description="Carrier" evidence="10">
    <location>
        <begin position="4"/>
        <end position="79"/>
    </location>
</feature>
<keyword evidence="1 7" id="KW-0596">Phosphopantetheine</keyword>
<dbReference type="PaxDb" id="1123384-AJ81_03080"/>
<evidence type="ECO:0000256" key="4">
    <source>
        <dbReference type="ARBA" id="ARBA00022832"/>
    </source>
</evidence>
<dbReference type="Gene3D" id="1.10.1200.10">
    <property type="entry name" value="ACP-like"/>
    <property type="match status" value="1"/>
</dbReference>
<dbReference type="Proteomes" id="UP000077469">
    <property type="component" value="Chromosome"/>
</dbReference>
<dbReference type="PANTHER" id="PTHR20863">
    <property type="entry name" value="ACYL CARRIER PROTEIN"/>
    <property type="match status" value="1"/>
</dbReference>
<comment type="subcellular location">
    <subcellularLocation>
        <location evidence="7">Cytoplasm</location>
    </subcellularLocation>
</comment>
<comment type="pathway">
    <text evidence="7 9">Lipid metabolism; fatty acid biosynthesis.</text>
</comment>
<dbReference type="OrthoDB" id="9804551at2"/>
<dbReference type="Pfam" id="PF00550">
    <property type="entry name" value="PP-binding"/>
    <property type="match status" value="1"/>
</dbReference>
<keyword evidence="3 7" id="KW-0597">Phosphoprotein</keyword>
<proteinExistence type="inferred from homology"/>
<organism evidence="11 12">
    <name type="scientific">Pseudothermotoga hypogea DSM 11164 = NBRC 106472</name>
    <dbReference type="NCBI Taxonomy" id="1123384"/>
    <lineage>
        <taxon>Bacteria</taxon>
        <taxon>Thermotogati</taxon>
        <taxon>Thermotogota</taxon>
        <taxon>Thermotogae</taxon>
        <taxon>Thermotogales</taxon>
        <taxon>Thermotogaceae</taxon>
        <taxon>Pseudothermotoga</taxon>
    </lineage>
</organism>
<dbReference type="SUPFAM" id="SSF47336">
    <property type="entry name" value="ACP-like"/>
    <property type="match status" value="1"/>
</dbReference>
<dbReference type="GO" id="GO:0000036">
    <property type="term" value="F:acyl carrier activity"/>
    <property type="evidence" value="ECO:0007669"/>
    <property type="project" value="UniProtKB-UniRule"/>
</dbReference>
<dbReference type="NCBIfam" id="NF002148">
    <property type="entry name" value="PRK00982.1-2"/>
    <property type="match status" value="1"/>
</dbReference>
<keyword evidence="6 7" id="KW-0275">Fatty acid biosynthesis</keyword>
<evidence type="ECO:0000256" key="5">
    <source>
        <dbReference type="ARBA" id="ARBA00023098"/>
    </source>
</evidence>
<comment type="PTM">
    <text evidence="9">4'-phosphopantetheine is transferred from CoA to a specific serine of apo-ACP by acpS.</text>
</comment>
<gene>
    <name evidence="7" type="primary">acpP</name>
    <name evidence="11" type="ORF">AJ81_03080</name>
</gene>
<keyword evidence="5 7" id="KW-0443">Lipid metabolism</keyword>
<dbReference type="UniPathway" id="UPA00094"/>
<dbReference type="GO" id="GO:0009245">
    <property type="term" value="P:lipid A biosynthetic process"/>
    <property type="evidence" value="ECO:0007669"/>
    <property type="project" value="TreeGrafter"/>
</dbReference>
<dbReference type="PROSITE" id="PS00012">
    <property type="entry name" value="PHOSPHOPANTETHEINE"/>
    <property type="match status" value="1"/>
</dbReference>
<evidence type="ECO:0000256" key="6">
    <source>
        <dbReference type="ARBA" id="ARBA00023160"/>
    </source>
</evidence>
<comment type="PTM">
    <text evidence="7">4'-phosphopantetheine is transferred from CoA to a specific serine of apo-ACP by AcpS. This modification is essential for activity because fatty acids are bound in thioester linkage to the sulfhydryl of the prosthetic group.</text>
</comment>
<keyword evidence="12" id="KW-1185">Reference proteome</keyword>
<dbReference type="STRING" id="1123384.AJ81_03080"/>
<dbReference type="AlphaFoldDB" id="A0A0X1KQ33"/>
<reference evidence="11 12" key="1">
    <citation type="submission" date="2014-01" db="EMBL/GenBank/DDBJ databases">
        <title>Genome sequencing of Thermotog hypogea.</title>
        <authorList>
            <person name="Zhang X."/>
            <person name="Alvare G."/>
            <person name="Fristensky B."/>
            <person name="Chen L."/>
            <person name="Suen T."/>
            <person name="Chen Q."/>
            <person name="Ma K."/>
        </authorList>
    </citation>
    <scope>NUCLEOTIDE SEQUENCE [LARGE SCALE GENOMIC DNA]</scope>
    <source>
        <strain evidence="11 12">DSM 11164</strain>
    </source>
</reference>
<dbReference type="EMBL" id="CP007141">
    <property type="protein sequence ID" value="AJC73363.1"/>
    <property type="molecule type" value="Genomic_DNA"/>
</dbReference>
<evidence type="ECO:0000256" key="2">
    <source>
        <dbReference type="ARBA" id="ARBA00022516"/>
    </source>
</evidence>
<accession>A0A0X1KQ33</accession>
<dbReference type="PANTHER" id="PTHR20863:SF76">
    <property type="entry name" value="CARRIER DOMAIN-CONTAINING PROTEIN"/>
    <property type="match status" value="1"/>
</dbReference>
<dbReference type="NCBIfam" id="NF002150">
    <property type="entry name" value="PRK00982.1-4"/>
    <property type="match status" value="1"/>
</dbReference>
<feature type="modified residue" description="O-(pantetheine 4'-phosphoryl)serine" evidence="7">
    <location>
        <position position="39"/>
    </location>
</feature>
<name>A0A0X1KQ33_9THEM</name>
<dbReference type="PROSITE" id="PS50075">
    <property type="entry name" value="CARRIER"/>
    <property type="match status" value="1"/>
</dbReference>
<comment type="similarity">
    <text evidence="7">Belongs to the acyl carrier protein (ACP) family.</text>
</comment>
<evidence type="ECO:0000256" key="9">
    <source>
        <dbReference type="RuleBase" id="RU003545"/>
    </source>
</evidence>